<dbReference type="InterPro" id="IPR049166">
    <property type="entry name" value="GH39_cat"/>
</dbReference>
<dbReference type="AlphaFoldDB" id="A0A4R1LA60"/>
<comment type="caution">
    <text evidence="7">The sequence shown here is derived from an EMBL/GenBank/DDBJ whole genome shotgun (WGS) entry which is preliminary data.</text>
</comment>
<evidence type="ECO:0000256" key="5">
    <source>
        <dbReference type="SAM" id="SignalP"/>
    </source>
</evidence>
<dbReference type="Pfam" id="PF01229">
    <property type="entry name" value="Glyco_hydro_39"/>
    <property type="match status" value="1"/>
</dbReference>
<sequence>MQLKWCASLLLSACLFTPAAARAQSEQVTVDTHAAGTPFPHYWEKMFGSGRANLSMRQSYRDDLQTVKKVTDFQYVRFHAILDDENGVYSEDPQGNPVYNFSYVDQIYDGLLQNGIRPFVEISFMPKLLAKRLDYHAFWYKQIVSPPKDYAKWDALMTAFAKHLVDRYGIEEVSKWYFEVWNEPNIDFWTGRPAQQTYFELYDNTARALKAVNPRIRVGGPATAQAAWVDAMIAHATQNHVPLDFVSTHVYGNDVSKDVFGDNRPIAPHQMVCAAVKKVHDQIKASAQPNMPLIWSEFNATYMNESAITDSTYMGPWMANTIRECNGMTEMMSYWTFSDVFEEQGVIKTPFYGGYGLIAERGIPKPAFNDFALLHRLGTELLPVSSDDVLVTRRKDGALVLAAWNLVEPGVTAPPKTITLTLVGVKGGASASIARVDAAHGDTLDAWKSMGSPKDPSEKQIAALRKVGQLGAPEIVPVKDGKLTLTLPPQGLAVVEVR</sequence>
<evidence type="ECO:0000313" key="8">
    <source>
        <dbReference type="Proteomes" id="UP000295210"/>
    </source>
</evidence>
<evidence type="ECO:0000256" key="4">
    <source>
        <dbReference type="PIRSR" id="PIRSR600514-1"/>
    </source>
</evidence>
<keyword evidence="3" id="KW-0326">Glycosidase</keyword>
<dbReference type="InterPro" id="IPR017853">
    <property type="entry name" value="GH"/>
</dbReference>
<evidence type="ECO:0000256" key="1">
    <source>
        <dbReference type="ARBA" id="ARBA00008875"/>
    </source>
</evidence>
<dbReference type="InterPro" id="IPR051923">
    <property type="entry name" value="Glycosyl_Hydrolase_39"/>
</dbReference>
<gene>
    <name evidence="7" type="ORF">C7378_1909</name>
</gene>
<dbReference type="InterPro" id="IPR049165">
    <property type="entry name" value="GH39_as"/>
</dbReference>
<dbReference type="PROSITE" id="PS01027">
    <property type="entry name" value="GLYCOSYL_HYDROL_F39"/>
    <property type="match status" value="1"/>
</dbReference>
<dbReference type="PANTHER" id="PTHR12631:SF10">
    <property type="entry name" value="BETA-XYLOSIDASE-LIKE PROTEIN-RELATED"/>
    <property type="match status" value="1"/>
</dbReference>
<dbReference type="Gene3D" id="3.20.20.80">
    <property type="entry name" value="Glycosidases"/>
    <property type="match status" value="1"/>
</dbReference>
<dbReference type="GO" id="GO:0004553">
    <property type="term" value="F:hydrolase activity, hydrolyzing O-glycosyl compounds"/>
    <property type="evidence" value="ECO:0007669"/>
    <property type="project" value="InterPro"/>
</dbReference>
<proteinExistence type="inferred from homology"/>
<dbReference type="OrthoDB" id="9776971at2"/>
<dbReference type="GO" id="GO:0005975">
    <property type="term" value="P:carbohydrate metabolic process"/>
    <property type="evidence" value="ECO:0007669"/>
    <property type="project" value="InterPro"/>
</dbReference>
<feature type="active site" description="Proton donor" evidence="4">
    <location>
        <position position="183"/>
    </location>
</feature>
<feature type="signal peptide" evidence="5">
    <location>
        <begin position="1"/>
        <end position="23"/>
    </location>
</feature>
<reference evidence="7 8" key="1">
    <citation type="submission" date="2019-03" db="EMBL/GenBank/DDBJ databases">
        <title>Genomic Encyclopedia of Type Strains, Phase IV (KMG-IV): sequencing the most valuable type-strain genomes for metagenomic binning, comparative biology and taxonomic classification.</title>
        <authorList>
            <person name="Goeker M."/>
        </authorList>
    </citation>
    <scope>NUCLEOTIDE SEQUENCE [LARGE SCALE GENOMIC DNA]</scope>
    <source>
        <strain evidence="7 8">DSM 103428</strain>
    </source>
</reference>
<name>A0A4R1LA60_9BACT</name>
<dbReference type="InterPro" id="IPR000514">
    <property type="entry name" value="Glyco_hydro_39"/>
</dbReference>
<keyword evidence="2" id="KW-0378">Hydrolase</keyword>
<dbReference type="SUPFAM" id="SSF51011">
    <property type="entry name" value="Glycosyl hydrolase domain"/>
    <property type="match status" value="1"/>
</dbReference>
<evidence type="ECO:0000313" key="7">
    <source>
        <dbReference type="EMBL" id="TCK74287.1"/>
    </source>
</evidence>
<feature type="domain" description="Glycosyl hydrolases family 39 N-terminal catalytic" evidence="6">
    <location>
        <begin position="27"/>
        <end position="468"/>
    </location>
</feature>
<organism evidence="7 8">
    <name type="scientific">Acidipila rosea</name>
    <dbReference type="NCBI Taxonomy" id="768535"/>
    <lineage>
        <taxon>Bacteria</taxon>
        <taxon>Pseudomonadati</taxon>
        <taxon>Acidobacteriota</taxon>
        <taxon>Terriglobia</taxon>
        <taxon>Terriglobales</taxon>
        <taxon>Acidobacteriaceae</taxon>
        <taxon>Acidipila</taxon>
    </lineage>
</organism>
<dbReference type="Gene3D" id="2.60.40.1500">
    <property type="entry name" value="Glycosyl hydrolase domain, family 39"/>
    <property type="match status" value="1"/>
</dbReference>
<dbReference type="EMBL" id="SMGK01000002">
    <property type="protein sequence ID" value="TCK74287.1"/>
    <property type="molecule type" value="Genomic_DNA"/>
</dbReference>
<feature type="chain" id="PRO_5020946786" evidence="5">
    <location>
        <begin position="24"/>
        <end position="498"/>
    </location>
</feature>
<comment type="similarity">
    <text evidence="1">Belongs to the glycosyl hydrolase 39 family.</text>
</comment>
<evidence type="ECO:0000256" key="3">
    <source>
        <dbReference type="ARBA" id="ARBA00023295"/>
    </source>
</evidence>
<evidence type="ECO:0000259" key="6">
    <source>
        <dbReference type="Pfam" id="PF01229"/>
    </source>
</evidence>
<keyword evidence="5" id="KW-0732">Signal</keyword>
<dbReference type="PRINTS" id="PR00745">
    <property type="entry name" value="GLHYDRLASE39"/>
</dbReference>
<dbReference type="Proteomes" id="UP000295210">
    <property type="component" value="Unassembled WGS sequence"/>
</dbReference>
<keyword evidence="8" id="KW-1185">Reference proteome</keyword>
<dbReference type="PANTHER" id="PTHR12631">
    <property type="entry name" value="ALPHA-L-IDURONIDASE"/>
    <property type="match status" value="1"/>
</dbReference>
<dbReference type="SUPFAM" id="SSF51445">
    <property type="entry name" value="(Trans)glycosidases"/>
    <property type="match status" value="1"/>
</dbReference>
<protein>
    <submittedName>
        <fullName evidence="7">Xylan 1,4-beta-xylosidase</fullName>
    </submittedName>
</protein>
<evidence type="ECO:0000256" key="2">
    <source>
        <dbReference type="ARBA" id="ARBA00022801"/>
    </source>
</evidence>
<accession>A0A4R1LA60</accession>